<gene>
    <name evidence="1" type="ORF">LKD75_01890</name>
</gene>
<organism evidence="1 2">
    <name type="scientific">Waltera acetigignens</name>
    <dbReference type="NCBI Taxonomy" id="2981769"/>
    <lineage>
        <taxon>Bacteria</taxon>
        <taxon>Bacillati</taxon>
        <taxon>Bacillota</taxon>
        <taxon>Clostridia</taxon>
        <taxon>Lachnospirales</taxon>
        <taxon>Lachnospiraceae</taxon>
        <taxon>Waltera</taxon>
    </lineage>
</organism>
<accession>A0AAE3A0Q8</accession>
<comment type="caution">
    <text evidence="1">The sequence shown here is derived from an EMBL/GenBank/DDBJ whole genome shotgun (WGS) entry which is preliminary data.</text>
</comment>
<dbReference type="Proteomes" id="UP001197795">
    <property type="component" value="Unassembled WGS sequence"/>
</dbReference>
<keyword evidence="2" id="KW-1185">Reference proteome</keyword>
<name>A0AAE3A0Q8_9FIRM</name>
<evidence type="ECO:0000313" key="2">
    <source>
        <dbReference type="Proteomes" id="UP001197795"/>
    </source>
</evidence>
<sequence length="84" mass="9447">MEKITFRPEGEETVEFYVLEQTRIGGHNYILVTDVEEGDGDALILKDMSQDGEEESIYDVVSDDEELEAVSGVFADMLEDVDLI</sequence>
<protein>
    <submittedName>
        <fullName evidence="1">DUF1292 domain-containing protein</fullName>
    </submittedName>
</protein>
<dbReference type="EMBL" id="JAJEPV010000003">
    <property type="protein sequence ID" value="MCC2118353.1"/>
    <property type="molecule type" value="Genomic_DNA"/>
</dbReference>
<reference evidence="1 2" key="1">
    <citation type="submission" date="2021-10" db="EMBL/GenBank/DDBJ databases">
        <title>Anaerobic single-cell dispensing facilitates the cultivation of human gut bacteria.</title>
        <authorList>
            <person name="Afrizal A."/>
        </authorList>
    </citation>
    <scope>NUCLEOTIDE SEQUENCE [LARGE SCALE GENOMIC DNA]</scope>
    <source>
        <strain evidence="1 2">CLA-AA-H273</strain>
    </source>
</reference>
<dbReference type="Pfam" id="PF06949">
    <property type="entry name" value="DUF1292"/>
    <property type="match status" value="1"/>
</dbReference>
<dbReference type="AlphaFoldDB" id="A0AAE3A0Q8"/>
<dbReference type="InterPro" id="IPR009711">
    <property type="entry name" value="UPF0473"/>
</dbReference>
<proteinExistence type="predicted"/>
<evidence type="ECO:0000313" key="1">
    <source>
        <dbReference type="EMBL" id="MCC2118353.1"/>
    </source>
</evidence>